<evidence type="ECO:0000313" key="2">
    <source>
        <dbReference type="EMBL" id="NER18296.1"/>
    </source>
</evidence>
<dbReference type="AlphaFoldDB" id="A0A6M0CK31"/>
<keyword evidence="3" id="KW-1185">Reference proteome</keyword>
<accession>A0A6M0CK31</accession>
<name>A0A6M0CK31_9FLAO</name>
<dbReference type="GO" id="GO:0051301">
    <property type="term" value="P:cell division"/>
    <property type="evidence" value="ECO:0007669"/>
    <property type="project" value="UniProtKB-KW"/>
</dbReference>
<comment type="caution">
    <text evidence="2">The sequence shown here is derived from an EMBL/GenBank/DDBJ whole genome shotgun (WGS) entry which is preliminary data.</text>
</comment>
<dbReference type="RefSeq" id="WP_164032969.1">
    <property type="nucleotide sequence ID" value="NZ_JAABOQ010000005.1"/>
</dbReference>
<proteinExistence type="predicted"/>
<reference evidence="2 3" key="1">
    <citation type="submission" date="2020-01" db="EMBL/GenBank/DDBJ databases">
        <title>Spongiivirga citrea KCTC 32990T.</title>
        <authorList>
            <person name="Wang G."/>
        </authorList>
    </citation>
    <scope>NUCLEOTIDE SEQUENCE [LARGE SCALE GENOMIC DNA]</scope>
    <source>
        <strain evidence="2 3">KCTC 32990</strain>
    </source>
</reference>
<feature type="transmembrane region" description="Helical" evidence="1">
    <location>
        <begin position="6"/>
        <end position="23"/>
    </location>
</feature>
<evidence type="ECO:0000313" key="3">
    <source>
        <dbReference type="Proteomes" id="UP000474296"/>
    </source>
</evidence>
<protein>
    <recommendedName>
        <fullName evidence="4">Cell division protein FtsQ</fullName>
    </recommendedName>
</protein>
<organism evidence="2 3">
    <name type="scientific">Spongiivirga citrea</name>
    <dbReference type="NCBI Taxonomy" id="1481457"/>
    <lineage>
        <taxon>Bacteria</taxon>
        <taxon>Pseudomonadati</taxon>
        <taxon>Bacteroidota</taxon>
        <taxon>Flavobacteriia</taxon>
        <taxon>Flavobacteriales</taxon>
        <taxon>Flavobacteriaceae</taxon>
        <taxon>Spongiivirga</taxon>
    </lineage>
</organism>
<keyword evidence="1" id="KW-0812">Transmembrane</keyword>
<evidence type="ECO:0000256" key="1">
    <source>
        <dbReference type="SAM" id="Phobius"/>
    </source>
</evidence>
<sequence>MKFNWVNIRIILMVMVVSSLYAFTSIRHDSQKIGDVKVSFDEKHDNLFISETTVNKLLIQNEQGLTSMFKDRLVLGKMEANLIADKMIQNAEVYVSVNGILKAKVEQRTPIARVVENGSYYIDIQGQKMPLSPEYSARVPLISGNILESDIESLYTAAMKVREDDFLKKEVITIDKNALHGFEFRFRTNELRVVFGDTDKLDRKIKNLKAFYKKALKDSMLVTYNKVDLRFENQVVCTKK</sequence>
<evidence type="ECO:0008006" key="4">
    <source>
        <dbReference type="Google" id="ProtNLM"/>
    </source>
</evidence>
<keyword evidence="1" id="KW-1133">Transmembrane helix</keyword>
<dbReference type="Proteomes" id="UP000474296">
    <property type="component" value="Unassembled WGS sequence"/>
</dbReference>
<dbReference type="EMBL" id="JAABOQ010000005">
    <property type="protein sequence ID" value="NER18296.1"/>
    <property type="molecule type" value="Genomic_DNA"/>
</dbReference>
<keyword evidence="1" id="KW-0472">Membrane</keyword>
<gene>
    <name evidence="2" type="ORF">GWK10_13825</name>
</gene>